<dbReference type="SUPFAM" id="SSF55874">
    <property type="entry name" value="ATPase domain of HSP90 chaperone/DNA topoisomerase II/histidine kinase"/>
    <property type="match status" value="1"/>
</dbReference>
<sequence length="308" mass="34931">MDWNILWGIVCLLLILALWYTVARLLRVREQLLQIQDALTDIKNGNLNRRVLARKSDMTRKICYDINRIAVNDQAKLVAQRQSEQAYKRLMTSLSHDVKTPLTSLMGYLEAIQTGVVLGKERDDYLRIAYEKARHLSDFVQSLFEWVKLDSGEQIFHFEEQDICELTRDILADWIPALENAGITYEVCIPEEEYRLRIDTAAYTRIINNLLQNVLVHSEATSVAIALSTDETGACLTVCDNGKGIPPMEQTRIFERMYQCDTSRSAKGNGLGLSIVRELVLAHRGTVSAEDSPDGGATFHVYFSRALS</sequence>
<dbReference type="PRINTS" id="PR00344">
    <property type="entry name" value="BCTRLSENSOR"/>
</dbReference>
<evidence type="ECO:0000313" key="9">
    <source>
        <dbReference type="Proteomes" id="UP000782880"/>
    </source>
</evidence>
<dbReference type="InterPro" id="IPR036890">
    <property type="entry name" value="HATPase_C_sf"/>
</dbReference>
<dbReference type="InterPro" id="IPR036097">
    <property type="entry name" value="HisK_dim/P_sf"/>
</dbReference>
<evidence type="ECO:0000256" key="6">
    <source>
        <dbReference type="SAM" id="Phobius"/>
    </source>
</evidence>
<protein>
    <recommendedName>
        <fullName evidence="2">histidine kinase</fullName>
        <ecNumber evidence="2">2.7.13.3</ecNumber>
    </recommendedName>
</protein>
<gene>
    <name evidence="8" type="ORF">K8V20_13815</name>
</gene>
<dbReference type="PANTHER" id="PTHR43547:SF2">
    <property type="entry name" value="HYBRID SIGNAL TRANSDUCTION HISTIDINE KINASE C"/>
    <property type="match status" value="1"/>
</dbReference>
<keyword evidence="4 8" id="KW-0808">Transferase</keyword>
<comment type="catalytic activity">
    <reaction evidence="1">
        <text>ATP + protein L-histidine = ADP + protein N-phospho-L-histidine.</text>
        <dbReference type="EC" id="2.7.13.3"/>
    </reaction>
</comment>
<evidence type="ECO:0000256" key="4">
    <source>
        <dbReference type="ARBA" id="ARBA00022777"/>
    </source>
</evidence>
<keyword evidence="4 8" id="KW-0418">Kinase</keyword>
<keyword evidence="5" id="KW-0902">Two-component regulatory system</keyword>
<dbReference type="InterPro" id="IPR004358">
    <property type="entry name" value="Sig_transdc_His_kin-like_C"/>
</dbReference>
<dbReference type="Gene3D" id="3.30.565.10">
    <property type="entry name" value="Histidine kinase-like ATPase, C-terminal domain"/>
    <property type="match status" value="1"/>
</dbReference>
<dbReference type="SUPFAM" id="SSF47384">
    <property type="entry name" value="Homodimeric domain of signal transducing histidine kinase"/>
    <property type="match status" value="1"/>
</dbReference>
<dbReference type="InterPro" id="IPR005467">
    <property type="entry name" value="His_kinase_dom"/>
</dbReference>
<accession>A0A921ILU2</accession>
<dbReference type="EC" id="2.7.13.3" evidence="2"/>
<dbReference type="Pfam" id="PF00512">
    <property type="entry name" value="HisKA"/>
    <property type="match status" value="1"/>
</dbReference>
<keyword evidence="6" id="KW-1133">Transmembrane helix</keyword>
<evidence type="ECO:0000256" key="1">
    <source>
        <dbReference type="ARBA" id="ARBA00000085"/>
    </source>
</evidence>
<organism evidence="8 9">
    <name type="scientific">Subdoligranulum variabile</name>
    <dbReference type="NCBI Taxonomy" id="214851"/>
    <lineage>
        <taxon>Bacteria</taxon>
        <taxon>Bacillati</taxon>
        <taxon>Bacillota</taxon>
        <taxon>Clostridia</taxon>
        <taxon>Eubacteriales</taxon>
        <taxon>Oscillospiraceae</taxon>
        <taxon>Subdoligranulum</taxon>
    </lineage>
</organism>
<dbReference type="InterPro" id="IPR003661">
    <property type="entry name" value="HisK_dim/P_dom"/>
</dbReference>
<keyword evidence="6" id="KW-0812">Transmembrane</keyword>
<evidence type="ECO:0000256" key="2">
    <source>
        <dbReference type="ARBA" id="ARBA00012438"/>
    </source>
</evidence>
<proteinExistence type="predicted"/>
<feature type="transmembrane region" description="Helical" evidence="6">
    <location>
        <begin position="6"/>
        <end position="26"/>
    </location>
</feature>
<dbReference type="EMBL" id="DYVE01000348">
    <property type="protein sequence ID" value="HJG29705.1"/>
    <property type="molecule type" value="Genomic_DNA"/>
</dbReference>
<dbReference type="Pfam" id="PF02518">
    <property type="entry name" value="HATPase_c"/>
    <property type="match status" value="1"/>
</dbReference>
<dbReference type="PANTHER" id="PTHR43547">
    <property type="entry name" value="TWO-COMPONENT HISTIDINE KINASE"/>
    <property type="match status" value="1"/>
</dbReference>
<dbReference type="SMART" id="SM00387">
    <property type="entry name" value="HATPase_c"/>
    <property type="match status" value="1"/>
</dbReference>
<dbReference type="AlphaFoldDB" id="A0A921ILU2"/>
<keyword evidence="3" id="KW-0597">Phosphoprotein</keyword>
<dbReference type="Gene3D" id="1.10.287.130">
    <property type="match status" value="1"/>
</dbReference>
<reference evidence="8" key="2">
    <citation type="submission" date="2021-09" db="EMBL/GenBank/DDBJ databases">
        <authorList>
            <person name="Gilroy R."/>
        </authorList>
    </citation>
    <scope>NUCLEOTIDE SEQUENCE</scope>
    <source>
        <strain evidence="8">ChiBcec21-2208</strain>
    </source>
</reference>
<evidence type="ECO:0000256" key="3">
    <source>
        <dbReference type="ARBA" id="ARBA00022553"/>
    </source>
</evidence>
<dbReference type="SMART" id="SM00388">
    <property type="entry name" value="HisKA"/>
    <property type="match status" value="1"/>
</dbReference>
<dbReference type="PROSITE" id="PS50109">
    <property type="entry name" value="HIS_KIN"/>
    <property type="match status" value="1"/>
</dbReference>
<dbReference type="CDD" id="cd00082">
    <property type="entry name" value="HisKA"/>
    <property type="match status" value="1"/>
</dbReference>
<comment type="caution">
    <text evidence="8">The sequence shown here is derived from an EMBL/GenBank/DDBJ whole genome shotgun (WGS) entry which is preliminary data.</text>
</comment>
<dbReference type="InterPro" id="IPR003594">
    <property type="entry name" value="HATPase_dom"/>
</dbReference>
<dbReference type="CDD" id="cd00075">
    <property type="entry name" value="HATPase"/>
    <property type="match status" value="1"/>
</dbReference>
<name>A0A921ILU2_9FIRM</name>
<dbReference type="Proteomes" id="UP000782880">
    <property type="component" value="Unassembled WGS sequence"/>
</dbReference>
<feature type="domain" description="Histidine kinase" evidence="7">
    <location>
        <begin position="93"/>
        <end position="307"/>
    </location>
</feature>
<dbReference type="GO" id="GO:0000155">
    <property type="term" value="F:phosphorelay sensor kinase activity"/>
    <property type="evidence" value="ECO:0007669"/>
    <property type="project" value="InterPro"/>
</dbReference>
<evidence type="ECO:0000259" key="7">
    <source>
        <dbReference type="PROSITE" id="PS50109"/>
    </source>
</evidence>
<evidence type="ECO:0000313" key="8">
    <source>
        <dbReference type="EMBL" id="HJG29705.1"/>
    </source>
</evidence>
<reference evidence="8" key="1">
    <citation type="journal article" date="2021" name="PeerJ">
        <title>Extensive microbial diversity within the chicken gut microbiome revealed by metagenomics and culture.</title>
        <authorList>
            <person name="Gilroy R."/>
            <person name="Ravi A."/>
            <person name="Getino M."/>
            <person name="Pursley I."/>
            <person name="Horton D.L."/>
            <person name="Alikhan N.F."/>
            <person name="Baker D."/>
            <person name="Gharbi K."/>
            <person name="Hall N."/>
            <person name="Watson M."/>
            <person name="Adriaenssens E.M."/>
            <person name="Foster-Nyarko E."/>
            <person name="Jarju S."/>
            <person name="Secka A."/>
            <person name="Antonio M."/>
            <person name="Oren A."/>
            <person name="Chaudhuri R.R."/>
            <person name="La Ragione R."/>
            <person name="Hildebrand F."/>
            <person name="Pallen M.J."/>
        </authorList>
    </citation>
    <scope>NUCLEOTIDE SEQUENCE</scope>
    <source>
        <strain evidence="8">ChiBcec21-2208</strain>
    </source>
</reference>
<keyword evidence="6" id="KW-0472">Membrane</keyword>
<evidence type="ECO:0000256" key="5">
    <source>
        <dbReference type="ARBA" id="ARBA00023012"/>
    </source>
</evidence>